<dbReference type="GO" id="GO:0004553">
    <property type="term" value="F:hydrolase activity, hydrolyzing O-glycosyl compounds"/>
    <property type="evidence" value="ECO:0007669"/>
    <property type="project" value="InterPro"/>
</dbReference>
<dbReference type="InterPro" id="IPR045857">
    <property type="entry name" value="O16G_dom_2"/>
</dbReference>
<protein>
    <submittedName>
        <fullName evidence="4">Putative maltogenic amylase</fullName>
    </submittedName>
</protein>
<dbReference type="PANTHER" id="PTHR10357:SF210">
    <property type="entry name" value="MALTODEXTRIN GLUCOSIDASE"/>
    <property type="match status" value="1"/>
</dbReference>
<reference evidence="4 5" key="1">
    <citation type="submission" date="2015-04" db="EMBL/GenBank/DDBJ databases">
        <title>Genome sequence of Mycoplasma leachii strain 06049.</title>
        <authorList>
            <person name="Sirand-Pugnet P."/>
            <person name="Breton M."/>
            <person name="Dordet-Frisoni E."/>
            <person name="Baranowski E."/>
            <person name="Barre A."/>
            <person name="Couture C."/>
            <person name="Dupuy V."/>
            <person name="Gaurivaud P."/>
            <person name="Jacob D."/>
            <person name="Lemaitre C."/>
            <person name="Manso-Silvan L."/>
            <person name="Nikolski M."/>
            <person name="Nouvel L.-X."/>
            <person name="Poumarat F."/>
            <person name="Tardy F."/>
            <person name="Thebault P."/>
            <person name="Theil S."/>
            <person name="Citti C."/>
            <person name="Thiaucourt F."/>
            <person name="Blanchard A."/>
        </authorList>
    </citation>
    <scope>NUCLEOTIDE SEQUENCE [LARGE SCALE GENOMIC DNA]</scope>
    <source>
        <strain evidence="4 5">06049</strain>
    </source>
</reference>
<dbReference type="SMART" id="SM00642">
    <property type="entry name" value="Aamy"/>
    <property type="match status" value="1"/>
</dbReference>
<dbReference type="Pfam" id="PF02903">
    <property type="entry name" value="Alpha-amylase_N"/>
    <property type="match status" value="1"/>
</dbReference>
<dbReference type="RefSeq" id="WP_107670118.1">
    <property type="nucleotide sequence ID" value="NZ_LAUU01000010.1"/>
</dbReference>
<dbReference type="InterPro" id="IPR004185">
    <property type="entry name" value="Glyco_hydro_13_lg-like_dom"/>
</dbReference>
<dbReference type="Gene3D" id="3.20.20.80">
    <property type="entry name" value="Glycosidases"/>
    <property type="match status" value="1"/>
</dbReference>
<proteinExistence type="predicted"/>
<evidence type="ECO:0000313" key="5">
    <source>
        <dbReference type="Proteomes" id="UP000241093"/>
    </source>
</evidence>
<dbReference type="SUPFAM" id="SSF51011">
    <property type="entry name" value="Glycosyl hydrolase domain"/>
    <property type="match status" value="1"/>
</dbReference>
<dbReference type="InterPro" id="IPR013783">
    <property type="entry name" value="Ig-like_fold"/>
</dbReference>
<dbReference type="CDD" id="cd11338">
    <property type="entry name" value="AmyAc_CMD"/>
    <property type="match status" value="1"/>
</dbReference>
<sequence>MVNIERAAILHIPKSSMAYCYDKDRIHIVLRAKKNNLKEVIFHCSEPFEPKVVVETNNYDLNLEKTAMRKVGSTEIYDYWFISVKPPFKRLSYYFELASENERIYYSQKGFYPLEKIKIAQASQFNFPWMNEIDIFNVPTWVKDTIWYQIFPERFANGNPEISPKNVLAWNSDAPAADNFFGGDLQGIIDHLDHLVELGVNGLYLCPIFKARTNHKYDTIDYFEIDPHFGDKKTFKKLVEECHKRNIKVMLDAVFNHFGYWHPYWQDVLKNQENSKYKDWFYINKFPVQKLDENLTENTSLDLNYYTFAFTGYMPKVNTSNPEVKKYLLEVARYWVEEFNIDAWRLDVANEIDHHFWREFRQVVNQKKRTYILGEVWSDSNPWLKGDQFDGVMNYVLTRQIIDFVATREIDVRRFKNRVTNVIFLYQKNIWPGMFNCLASHDTARLLTLCENNPNRLKLAYSILFTLSGSPSIYYGDEIGLDGAHDPGCRKCMIWDKSQWNLDIFNHLKNLIKIRKAHPTIGSYGFLEFKSYDEEKQYLEYIKTDTKTHYLILVNNSDNQIEVEHADLINNTELLTNEKQTSSKVVLKPLSMKIFKLKKAS</sequence>
<dbReference type="SUPFAM" id="SSF51445">
    <property type="entry name" value="(Trans)glycosidases"/>
    <property type="match status" value="1"/>
</dbReference>
<dbReference type="InterPro" id="IPR017853">
    <property type="entry name" value="GH"/>
</dbReference>
<accession>A0A2T4I9E6</accession>
<evidence type="ECO:0000256" key="1">
    <source>
        <dbReference type="ARBA" id="ARBA00022801"/>
    </source>
</evidence>
<keyword evidence="2" id="KW-0326">Glycosidase</keyword>
<gene>
    <name evidence="4" type="ORF">MLEAa_7270</name>
</gene>
<dbReference type="EMBL" id="LAUU01000010">
    <property type="protein sequence ID" value="PTD31114.1"/>
    <property type="molecule type" value="Genomic_DNA"/>
</dbReference>
<evidence type="ECO:0000256" key="2">
    <source>
        <dbReference type="ARBA" id="ARBA00023295"/>
    </source>
</evidence>
<dbReference type="CDD" id="cd02857">
    <property type="entry name" value="E_set_CDase_PDE_N"/>
    <property type="match status" value="1"/>
</dbReference>
<dbReference type="AlphaFoldDB" id="A0A2T4I9E6"/>
<keyword evidence="1" id="KW-0378">Hydrolase</keyword>
<dbReference type="PANTHER" id="PTHR10357">
    <property type="entry name" value="ALPHA-AMYLASE FAMILY MEMBER"/>
    <property type="match status" value="1"/>
</dbReference>
<dbReference type="Proteomes" id="UP000241093">
    <property type="component" value="Unassembled WGS sequence"/>
</dbReference>
<evidence type="ECO:0000313" key="4">
    <source>
        <dbReference type="EMBL" id="PTD31114.1"/>
    </source>
</evidence>
<evidence type="ECO:0000259" key="3">
    <source>
        <dbReference type="SMART" id="SM00642"/>
    </source>
</evidence>
<name>A0A2T4I9E6_9MOLU</name>
<dbReference type="InterPro" id="IPR013780">
    <property type="entry name" value="Glyco_hydro_b"/>
</dbReference>
<dbReference type="Gene3D" id="2.60.40.1180">
    <property type="entry name" value="Golgi alpha-mannosidase II"/>
    <property type="match status" value="1"/>
</dbReference>
<dbReference type="InterPro" id="IPR006047">
    <property type="entry name" value="GH13_cat_dom"/>
</dbReference>
<dbReference type="Gene3D" id="2.60.40.10">
    <property type="entry name" value="Immunoglobulins"/>
    <property type="match status" value="1"/>
</dbReference>
<dbReference type="Pfam" id="PF00128">
    <property type="entry name" value="Alpha-amylase"/>
    <property type="match status" value="1"/>
</dbReference>
<dbReference type="Gene3D" id="3.90.400.10">
    <property type="entry name" value="Oligo-1,6-glucosidase, Domain 2"/>
    <property type="match status" value="1"/>
</dbReference>
<comment type="caution">
    <text evidence="4">The sequence shown here is derived from an EMBL/GenBank/DDBJ whole genome shotgun (WGS) entry which is preliminary data.</text>
</comment>
<organism evidence="4 5">
    <name type="scientific">Mycoplasma leachii 06049</name>
    <dbReference type="NCBI Taxonomy" id="1188244"/>
    <lineage>
        <taxon>Bacteria</taxon>
        <taxon>Bacillati</taxon>
        <taxon>Mycoplasmatota</taxon>
        <taxon>Mollicutes</taxon>
        <taxon>Mycoplasmataceae</taxon>
        <taxon>Mycoplasma</taxon>
    </lineage>
</organism>
<feature type="domain" description="Glycosyl hydrolase family 13 catalytic" evidence="3">
    <location>
        <begin position="149"/>
        <end position="515"/>
    </location>
</feature>
<dbReference type="GO" id="GO:0005975">
    <property type="term" value="P:carbohydrate metabolic process"/>
    <property type="evidence" value="ECO:0007669"/>
    <property type="project" value="InterPro"/>
</dbReference>